<feature type="domain" description="Bacterial bifunctional deaminase-reductase C-terminal" evidence="1">
    <location>
        <begin position="2"/>
        <end position="180"/>
    </location>
</feature>
<dbReference type="Pfam" id="PF01872">
    <property type="entry name" value="RibD_C"/>
    <property type="match status" value="1"/>
</dbReference>
<dbReference type="RefSeq" id="WP_167982090.1">
    <property type="nucleotide sequence ID" value="NZ_JAATEJ010000004.1"/>
</dbReference>
<sequence length="191" mass="21177">MRKLIAAFKISVDGRTEGPEGYADWVRSWADDYGLTPQVDACVLGAGMYRTYEQYWTAIRNEPGTPHWIDDTPPTPGEIEWAEVAARLPHYVLSRTLTSVAWPNTRIVRGLDEIADLKRRPGKDIYLMGGAPTAAGALEAGLVDELRLIVHPLLAGEGPALFATTQLRHGLELHDVRRMSDGRLSLVYGIR</sequence>
<dbReference type="PANTHER" id="PTHR38011">
    <property type="entry name" value="DIHYDROFOLATE REDUCTASE FAMILY PROTEIN (AFU_ORTHOLOGUE AFUA_8G06820)"/>
    <property type="match status" value="1"/>
</dbReference>
<evidence type="ECO:0000259" key="1">
    <source>
        <dbReference type="Pfam" id="PF01872"/>
    </source>
</evidence>
<evidence type="ECO:0000313" key="3">
    <source>
        <dbReference type="Proteomes" id="UP000734511"/>
    </source>
</evidence>
<dbReference type="Gene3D" id="3.40.430.10">
    <property type="entry name" value="Dihydrofolate Reductase, subunit A"/>
    <property type="match status" value="1"/>
</dbReference>
<comment type="caution">
    <text evidence="2">The sequence shown here is derived from an EMBL/GenBank/DDBJ whole genome shotgun (WGS) entry which is preliminary data.</text>
</comment>
<dbReference type="InterPro" id="IPR024072">
    <property type="entry name" value="DHFR-like_dom_sf"/>
</dbReference>
<accession>A0ABX0ZHA7</accession>
<protein>
    <submittedName>
        <fullName evidence="2">Dihydrofolate reductase family protein</fullName>
    </submittedName>
</protein>
<dbReference type="InterPro" id="IPR002734">
    <property type="entry name" value="RibDG_C"/>
</dbReference>
<evidence type="ECO:0000313" key="2">
    <source>
        <dbReference type="EMBL" id="NJP43205.1"/>
    </source>
</evidence>
<keyword evidence="3" id="KW-1185">Reference proteome</keyword>
<proteinExistence type="predicted"/>
<gene>
    <name evidence="2" type="ORF">HCN08_07275</name>
</gene>
<dbReference type="Proteomes" id="UP000734511">
    <property type="component" value="Unassembled WGS sequence"/>
</dbReference>
<dbReference type="PANTHER" id="PTHR38011:SF11">
    <property type="entry name" value="2,5-DIAMINO-6-RIBOSYLAMINO-4(3H)-PYRIMIDINONE 5'-PHOSPHATE REDUCTASE"/>
    <property type="match status" value="1"/>
</dbReference>
<reference evidence="2 3" key="1">
    <citation type="submission" date="2020-03" db="EMBL/GenBank/DDBJ databases">
        <title>WGS of actinomycetes isolated from Thailand.</title>
        <authorList>
            <person name="Thawai C."/>
        </authorList>
    </citation>
    <scope>NUCLEOTIDE SEQUENCE [LARGE SCALE GENOMIC DNA]</scope>
    <source>
        <strain evidence="2 3">PRB2-1</strain>
    </source>
</reference>
<organism evidence="2 3">
    <name type="scientific">Actinacidiphila epipremni</name>
    <dbReference type="NCBI Taxonomy" id="2053013"/>
    <lineage>
        <taxon>Bacteria</taxon>
        <taxon>Bacillati</taxon>
        <taxon>Actinomycetota</taxon>
        <taxon>Actinomycetes</taxon>
        <taxon>Kitasatosporales</taxon>
        <taxon>Streptomycetaceae</taxon>
        <taxon>Actinacidiphila</taxon>
    </lineage>
</organism>
<dbReference type="EMBL" id="JAATEJ010000004">
    <property type="protein sequence ID" value="NJP43205.1"/>
    <property type="molecule type" value="Genomic_DNA"/>
</dbReference>
<dbReference type="InterPro" id="IPR050765">
    <property type="entry name" value="Riboflavin_Biosynth_HTPR"/>
</dbReference>
<dbReference type="SUPFAM" id="SSF53597">
    <property type="entry name" value="Dihydrofolate reductase-like"/>
    <property type="match status" value="1"/>
</dbReference>
<name>A0ABX0ZHA7_9ACTN</name>